<sequence length="295" mass="33935">MRRRGGYTNLKRKRGQCDEIHTDMGDKPITKARQFDSGASSDKETRADPEKTPDRSNSESGKSASEKESKSNSPTSIEPSPPDSEDGQERVWMPRLSDVDDWDDWVSLNKKYREEIHQSRGFEVTCCPYYALTTCFVPWTFKEKTQRSTPEQIVQWCHDSIAQFNKVHCSQKKQGYPPYEFVEVEYITCIRAGFGYYIFYITFKAKAASSSIVHCEVFRARYAILKKAGSASFFKVGVLSCELKSEHDARWKEKLAKKGGRCLLPCCIGKYPPISRRLSDGDRIQVRREPQLYDK</sequence>
<keyword evidence="3" id="KW-1185">Reference proteome</keyword>
<feature type="compositionally biased region" description="Basic and acidic residues" evidence="1">
    <location>
        <begin position="15"/>
        <end position="29"/>
    </location>
</feature>
<dbReference type="AlphaFoldDB" id="A0AAV1E9T3"/>
<proteinExistence type="predicted"/>
<reference evidence="2" key="1">
    <citation type="submission" date="2023-03" db="EMBL/GenBank/DDBJ databases">
        <authorList>
            <person name="Julca I."/>
        </authorList>
    </citation>
    <scope>NUCLEOTIDE SEQUENCE</scope>
</reference>
<gene>
    <name evidence="2" type="ORF">OLC1_LOCUS22748</name>
</gene>
<feature type="compositionally biased region" description="Basic and acidic residues" evidence="1">
    <location>
        <begin position="41"/>
        <end position="57"/>
    </location>
</feature>
<feature type="region of interest" description="Disordered" evidence="1">
    <location>
        <begin position="1"/>
        <end position="89"/>
    </location>
</feature>
<feature type="compositionally biased region" description="Basic residues" evidence="1">
    <location>
        <begin position="1"/>
        <end position="14"/>
    </location>
</feature>
<accession>A0AAV1E9T3</accession>
<evidence type="ECO:0000256" key="1">
    <source>
        <dbReference type="SAM" id="MobiDB-lite"/>
    </source>
</evidence>
<dbReference type="Proteomes" id="UP001161247">
    <property type="component" value="Chromosome 8"/>
</dbReference>
<evidence type="ECO:0000313" key="2">
    <source>
        <dbReference type="EMBL" id="CAI9116460.1"/>
    </source>
</evidence>
<name>A0AAV1E9T3_OLDCO</name>
<evidence type="ECO:0000313" key="3">
    <source>
        <dbReference type="Proteomes" id="UP001161247"/>
    </source>
</evidence>
<protein>
    <submittedName>
        <fullName evidence="2">OLC1v1017602C1</fullName>
    </submittedName>
</protein>
<dbReference type="EMBL" id="OX459125">
    <property type="protein sequence ID" value="CAI9116460.1"/>
    <property type="molecule type" value="Genomic_DNA"/>
</dbReference>
<organism evidence="2 3">
    <name type="scientific">Oldenlandia corymbosa var. corymbosa</name>
    <dbReference type="NCBI Taxonomy" id="529605"/>
    <lineage>
        <taxon>Eukaryota</taxon>
        <taxon>Viridiplantae</taxon>
        <taxon>Streptophyta</taxon>
        <taxon>Embryophyta</taxon>
        <taxon>Tracheophyta</taxon>
        <taxon>Spermatophyta</taxon>
        <taxon>Magnoliopsida</taxon>
        <taxon>eudicotyledons</taxon>
        <taxon>Gunneridae</taxon>
        <taxon>Pentapetalae</taxon>
        <taxon>asterids</taxon>
        <taxon>lamiids</taxon>
        <taxon>Gentianales</taxon>
        <taxon>Rubiaceae</taxon>
        <taxon>Rubioideae</taxon>
        <taxon>Spermacoceae</taxon>
        <taxon>Hedyotis-Oldenlandia complex</taxon>
        <taxon>Oldenlandia</taxon>
    </lineage>
</organism>